<organism evidence="6 7">
    <name type="scientific">Virgisporangium ochraceum</name>
    <dbReference type="NCBI Taxonomy" id="65505"/>
    <lineage>
        <taxon>Bacteria</taxon>
        <taxon>Bacillati</taxon>
        <taxon>Actinomycetota</taxon>
        <taxon>Actinomycetes</taxon>
        <taxon>Micromonosporales</taxon>
        <taxon>Micromonosporaceae</taxon>
        <taxon>Virgisporangium</taxon>
    </lineage>
</organism>
<gene>
    <name evidence="6" type="ORF">Voc01_027430</name>
</gene>
<comment type="similarity">
    <text evidence="2">Belongs to the bacterial solute-binding protein 1 family.</text>
</comment>
<dbReference type="InterPro" id="IPR050490">
    <property type="entry name" value="Bact_solute-bd_prot1"/>
</dbReference>
<dbReference type="AlphaFoldDB" id="A0A8J4EAL4"/>
<dbReference type="GO" id="GO:0030313">
    <property type="term" value="C:cell envelope"/>
    <property type="evidence" value="ECO:0007669"/>
    <property type="project" value="UniProtKB-SubCell"/>
</dbReference>
<evidence type="ECO:0000256" key="3">
    <source>
        <dbReference type="ARBA" id="ARBA00022448"/>
    </source>
</evidence>
<dbReference type="CDD" id="cd13585">
    <property type="entry name" value="PBP2_TMBP_like"/>
    <property type="match status" value="1"/>
</dbReference>
<dbReference type="PANTHER" id="PTHR43649:SF31">
    <property type="entry name" value="SN-GLYCEROL-3-PHOSPHATE-BINDING PERIPLASMIC PROTEIN UGPB"/>
    <property type="match status" value="1"/>
</dbReference>
<evidence type="ECO:0000256" key="2">
    <source>
        <dbReference type="ARBA" id="ARBA00008520"/>
    </source>
</evidence>
<evidence type="ECO:0000256" key="5">
    <source>
        <dbReference type="SAM" id="SignalP"/>
    </source>
</evidence>
<dbReference type="PANTHER" id="PTHR43649">
    <property type="entry name" value="ARABINOSE-BINDING PROTEIN-RELATED"/>
    <property type="match status" value="1"/>
</dbReference>
<comment type="subcellular location">
    <subcellularLocation>
        <location evidence="1">Cell envelope</location>
    </subcellularLocation>
</comment>
<dbReference type="Pfam" id="PF01547">
    <property type="entry name" value="SBP_bac_1"/>
    <property type="match status" value="1"/>
</dbReference>
<sequence length="444" mass="48168">MRRWKALFGAAVLLAGLTACGDDDSGGGDVTLDYTLWVDAQLPAYQACADAFHAKNPTITIRITQLAWDQYWTNLTTKVVSGEAPDVFTDSVAYYPQFLQSNQIVDLEPFVKRDKVDLSQYSNGLPELWVRDGKRYGLPKDWDAIALLYNRDMAAQAGVDPAALRNLTWNPADGGTFEDLVAKLTVDQNGKRGDEPGFDKTKVKTYGLVADLASGAIGQTSWGNFAVSNGWYYVDRNPWGTKFNYADPKFTETIAWFESLQDKGFSPKYEKQSTVGTDAVLESQKAAMGITGSWMAGYYLGSTVKQKYAFAPLPTGPAGRKSATNGLSDAIYAGTKHKEEAWQWVKYLASSECQDIVADKAVVFPAIRSSSDRALAAFGAKGQDVTVFVDQAKAQGGTFLLPITENSARVAEVVQGALDAVWLGQKDAAGALGAANTEVNALFK</sequence>
<dbReference type="Gene3D" id="3.40.190.10">
    <property type="entry name" value="Periplasmic binding protein-like II"/>
    <property type="match status" value="1"/>
</dbReference>
<keyword evidence="3" id="KW-0813">Transport</keyword>
<feature type="signal peptide" evidence="5">
    <location>
        <begin position="1"/>
        <end position="21"/>
    </location>
</feature>
<name>A0A8J4EAL4_9ACTN</name>
<proteinExistence type="inferred from homology"/>
<feature type="chain" id="PRO_5039709084" evidence="5">
    <location>
        <begin position="22"/>
        <end position="444"/>
    </location>
</feature>
<accession>A0A8J4EAL4</accession>
<keyword evidence="7" id="KW-1185">Reference proteome</keyword>
<dbReference type="PROSITE" id="PS51257">
    <property type="entry name" value="PROKAR_LIPOPROTEIN"/>
    <property type="match status" value="1"/>
</dbReference>
<dbReference type="InterPro" id="IPR006059">
    <property type="entry name" value="SBP"/>
</dbReference>
<comment type="caution">
    <text evidence="6">The sequence shown here is derived from an EMBL/GenBank/DDBJ whole genome shotgun (WGS) entry which is preliminary data.</text>
</comment>
<dbReference type="RefSeq" id="WP_239160169.1">
    <property type="nucleotide sequence ID" value="NZ_BOPH01000031.1"/>
</dbReference>
<reference evidence="6" key="1">
    <citation type="submission" date="2021-01" db="EMBL/GenBank/DDBJ databases">
        <title>Whole genome shotgun sequence of Virgisporangium ochraceum NBRC 16418.</title>
        <authorList>
            <person name="Komaki H."/>
            <person name="Tamura T."/>
        </authorList>
    </citation>
    <scope>NUCLEOTIDE SEQUENCE</scope>
    <source>
        <strain evidence="6">NBRC 16418</strain>
    </source>
</reference>
<dbReference type="Proteomes" id="UP000635606">
    <property type="component" value="Unassembled WGS sequence"/>
</dbReference>
<keyword evidence="4 5" id="KW-0732">Signal</keyword>
<evidence type="ECO:0000313" key="6">
    <source>
        <dbReference type="EMBL" id="GIJ67826.1"/>
    </source>
</evidence>
<evidence type="ECO:0000256" key="1">
    <source>
        <dbReference type="ARBA" id="ARBA00004196"/>
    </source>
</evidence>
<dbReference type="EMBL" id="BOPH01000031">
    <property type="protein sequence ID" value="GIJ67826.1"/>
    <property type="molecule type" value="Genomic_DNA"/>
</dbReference>
<protein>
    <submittedName>
        <fullName evidence="6">Sugar ABC transporter substrate-binding protein</fullName>
    </submittedName>
</protein>
<evidence type="ECO:0000256" key="4">
    <source>
        <dbReference type="ARBA" id="ARBA00022729"/>
    </source>
</evidence>
<evidence type="ECO:0000313" key="7">
    <source>
        <dbReference type="Proteomes" id="UP000635606"/>
    </source>
</evidence>
<dbReference type="SUPFAM" id="SSF53850">
    <property type="entry name" value="Periplasmic binding protein-like II"/>
    <property type="match status" value="1"/>
</dbReference>